<evidence type="ECO:0000256" key="2">
    <source>
        <dbReference type="ARBA" id="ARBA00022475"/>
    </source>
</evidence>
<reference evidence="7" key="1">
    <citation type="journal article" date="2014" name="Int. J. Syst. Evol. Microbiol.">
        <title>Complete genome sequence of Corynebacterium casei LMG S-19264T (=DSM 44701T), isolated from a smear-ripened cheese.</title>
        <authorList>
            <consortium name="US DOE Joint Genome Institute (JGI-PGF)"/>
            <person name="Walter F."/>
            <person name="Albersmeier A."/>
            <person name="Kalinowski J."/>
            <person name="Ruckert C."/>
        </authorList>
    </citation>
    <scope>NUCLEOTIDE SEQUENCE</scope>
    <source>
        <strain evidence="7">CGMCC 4.5737</strain>
    </source>
</reference>
<evidence type="ECO:0000256" key="4">
    <source>
        <dbReference type="ARBA" id="ARBA00022989"/>
    </source>
</evidence>
<keyword evidence="2" id="KW-1003">Cell membrane</keyword>
<dbReference type="RefSeq" id="WP_189062016.1">
    <property type="nucleotide sequence ID" value="NZ_BMMK01000060.1"/>
</dbReference>
<feature type="transmembrane region" description="Helical" evidence="6">
    <location>
        <begin position="155"/>
        <end position="175"/>
    </location>
</feature>
<feature type="transmembrane region" description="Helical" evidence="6">
    <location>
        <begin position="37"/>
        <end position="57"/>
    </location>
</feature>
<comment type="subcellular location">
    <subcellularLocation>
        <location evidence="1">Cell membrane</location>
        <topology evidence="1">Multi-pass membrane protein</topology>
    </subcellularLocation>
</comment>
<dbReference type="Pfam" id="PF03706">
    <property type="entry name" value="LPG_synthase_TM"/>
    <property type="match status" value="1"/>
</dbReference>
<feature type="transmembrane region" description="Helical" evidence="6">
    <location>
        <begin position="283"/>
        <end position="301"/>
    </location>
</feature>
<evidence type="ECO:0008006" key="9">
    <source>
        <dbReference type="Google" id="ProtNLM"/>
    </source>
</evidence>
<reference evidence="7" key="2">
    <citation type="submission" date="2020-09" db="EMBL/GenBank/DDBJ databases">
        <authorList>
            <person name="Sun Q."/>
            <person name="Zhou Y."/>
        </authorList>
    </citation>
    <scope>NUCLEOTIDE SEQUENCE</scope>
    <source>
        <strain evidence="7">CGMCC 4.5737</strain>
    </source>
</reference>
<evidence type="ECO:0000256" key="3">
    <source>
        <dbReference type="ARBA" id="ARBA00022692"/>
    </source>
</evidence>
<dbReference type="PANTHER" id="PTHR40277:SF1">
    <property type="entry name" value="BLL5419 PROTEIN"/>
    <property type="match status" value="1"/>
</dbReference>
<feature type="transmembrane region" description="Helical" evidence="6">
    <location>
        <begin position="122"/>
        <end position="143"/>
    </location>
</feature>
<name>A0A8J3CKN6_9PSEU</name>
<proteinExistence type="predicted"/>
<comment type="caution">
    <text evidence="7">The sequence shown here is derived from an EMBL/GenBank/DDBJ whole genome shotgun (WGS) entry which is preliminary data.</text>
</comment>
<dbReference type="PANTHER" id="PTHR40277">
    <property type="entry name" value="BLL5419 PROTEIN"/>
    <property type="match status" value="1"/>
</dbReference>
<feature type="transmembrane region" description="Helical" evidence="6">
    <location>
        <begin position="234"/>
        <end position="254"/>
    </location>
</feature>
<evidence type="ECO:0000256" key="6">
    <source>
        <dbReference type="SAM" id="Phobius"/>
    </source>
</evidence>
<feature type="transmembrane region" description="Helical" evidence="6">
    <location>
        <begin position="206"/>
        <end position="228"/>
    </location>
</feature>
<dbReference type="AlphaFoldDB" id="A0A8J3CKN6"/>
<dbReference type="Proteomes" id="UP000637578">
    <property type="component" value="Unassembled WGS sequence"/>
</dbReference>
<evidence type="ECO:0000313" key="8">
    <source>
        <dbReference type="Proteomes" id="UP000637578"/>
    </source>
</evidence>
<dbReference type="EMBL" id="BMMK01000060">
    <property type="protein sequence ID" value="GGM83210.1"/>
    <property type="molecule type" value="Genomic_DNA"/>
</dbReference>
<dbReference type="InterPro" id="IPR022791">
    <property type="entry name" value="L-PG_synthase/AglD"/>
</dbReference>
<keyword evidence="4 6" id="KW-1133">Transmembrane helix</keyword>
<evidence type="ECO:0000256" key="5">
    <source>
        <dbReference type="ARBA" id="ARBA00023136"/>
    </source>
</evidence>
<sequence>MRRLWPWLRQLAAVGILVALGWRLGTGAFVDGLRAINVWSVLAAVGIGLLTTVFSAWRWCIVARRLGLPLTLPTAVSDYYRALLLNAVLPAGVIGDVHRAVSHGQQSGDIGRGVRAVVFERFAGQLVLGAIGVVMLFFQPTLIPALVGDIASRRGVVIMVLVVFLVTAVGLAMVWRGRASAVRRVLVTTWADVRFGLLSGSTWPKVVLLSAATVAGHVVLFLVAAWVAGSSASVFELVPLLVLALLVMALPINVGGWGPREAFLAVAFGAAGLGARQGLATAVVYGVLAMLASLPGILVLFRRRGLGTQDREVLPERLDQPREEGLALAG</sequence>
<keyword evidence="8" id="KW-1185">Reference proteome</keyword>
<organism evidence="7 8">
    <name type="scientific">Longimycelium tulufanense</name>
    <dbReference type="NCBI Taxonomy" id="907463"/>
    <lineage>
        <taxon>Bacteria</taxon>
        <taxon>Bacillati</taxon>
        <taxon>Actinomycetota</taxon>
        <taxon>Actinomycetes</taxon>
        <taxon>Pseudonocardiales</taxon>
        <taxon>Pseudonocardiaceae</taxon>
        <taxon>Longimycelium</taxon>
    </lineage>
</organism>
<protein>
    <recommendedName>
        <fullName evidence="9">Dolichol-P-glucose synthetase-like protein</fullName>
    </recommendedName>
</protein>
<evidence type="ECO:0000313" key="7">
    <source>
        <dbReference type="EMBL" id="GGM83210.1"/>
    </source>
</evidence>
<accession>A0A8J3CKN6</accession>
<gene>
    <name evidence="7" type="ORF">GCM10012275_62280</name>
</gene>
<evidence type="ECO:0000256" key="1">
    <source>
        <dbReference type="ARBA" id="ARBA00004651"/>
    </source>
</evidence>
<dbReference type="GO" id="GO:0005886">
    <property type="term" value="C:plasma membrane"/>
    <property type="evidence" value="ECO:0007669"/>
    <property type="project" value="UniProtKB-SubCell"/>
</dbReference>
<keyword evidence="5 6" id="KW-0472">Membrane</keyword>
<keyword evidence="3 6" id="KW-0812">Transmembrane</keyword>